<dbReference type="SUPFAM" id="SSF54427">
    <property type="entry name" value="NTF2-like"/>
    <property type="match status" value="1"/>
</dbReference>
<protein>
    <recommendedName>
        <fullName evidence="1">UPF0225 protein FEK34_19135</fullName>
    </recommendedName>
</protein>
<evidence type="ECO:0000256" key="1">
    <source>
        <dbReference type="HAMAP-Rule" id="MF_00612"/>
    </source>
</evidence>
<proteinExistence type="inferred from homology"/>
<dbReference type="AlphaFoldDB" id="A0A5R8NKK2"/>
<dbReference type="Proteomes" id="UP000306378">
    <property type="component" value="Unassembled WGS sequence"/>
</dbReference>
<reference evidence="3 4" key="1">
    <citation type="submission" date="2019-05" db="EMBL/GenBank/DDBJ databases">
        <title>Genomes sequences of two Nocardia cyriacigeorgica environmental isolates, type strains Nocardia asteroides ATCC 19247 and Nocardia cyriacigeorgica DSM 44484.</title>
        <authorList>
            <person name="Vautrin F."/>
            <person name="Bergeron E."/>
            <person name="Dubost A."/>
            <person name="Abrouk D."/>
            <person name="Rodriguez Nava V."/>
            <person name="Pujic P."/>
        </authorList>
    </citation>
    <scope>NUCLEOTIDE SEQUENCE [LARGE SCALE GENOMIC DNA]</scope>
    <source>
        <strain evidence="3 4">EML 446</strain>
    </source>
</reference>
<dbReference type="Gene3D" id="3.10.450.50">
    <property type="match status" value="1"/>
</dbReference>
<accession>A0A5R8NKK2</accession>
<evidence type="ECO:0000313" key="4">
    <source>
        <dbReference type="Proteomes" id="UP000306378"/>
    </source>
</evidence>
<evidence type="ECO:0000259" key="2">
    <source>
        <dbReference type="Pfam" id="PF17775"/>
    </source>
</evidence>
<name>A0A5R8NKK2_9NOCA</name>
<dbReference type="InterPro" id="IPR023006">
    <property type="entry name" value="YchJ-like"/>
</dbReference>
<comment type="caution">
    <text evidence="3">The sequence shown here is derived from an EMBL/GenBank/DDBJ whole genome shotgun (WGS) entry which is preliminary data.</text>
</comment>
<evidence type="ECO:0000313" key="3">
    <source>
        <dbReference type="EMBL" id="TLF76084.1"/>
    </source>
</evidence>
<dbReference type="HAMAP" id="MF_00612">
    <property type="entry name" value="UPF0225"/>
    <property type="match status" value="1"/>
</dbReference>
<organism evidence="3 4">
    <name type="scientific">Nocardia cyriacigeorgica</name>
    <dbReference type="NCBI Taxonomy" id="135487"/>
    <lineage>
        <taxon>Bacteria</taxon>
        <taxon>Bacillati</taxon>
        <taxon>Actinomycetota</taxon>
        <taxon>Actinomycetes</taxon>
        <taxon>Mycobacteriales</taxon>
        <taxon>Nocardiaceae</taxon>
        <taxon>Nocardia</taxon>
    </lineage>
</organism>
<comment type="similarity">
    <text evidence="1">Belongs to the UPF0225 family.</text>
</comment>
<feature type="domain" description="YchJ-like middle NTF2-like" evidence="2">
    <location>
        <begin position="35"/>
        <end position="130"/>
    </location>
</feature>
<dbReference type="InterPro" id="IPR048469">
    <property type="entry name" value="YchJ-like_M"/>
</dbReference>
<sequence length="134" mass="15187">MIDVMDQTQPCPCRRGEPFGSCCGPILAGEREAPTAEALMRSRYTAFAVGDIDYLRRTWHRRTRPAILELDPDQRWLFLEIQRTDRGGPFDDTGTVEFTAHYRDGAGGRGALHEVSRFVREDGHWVYLDGDVSA</sequence>
<gene>
    <name evidence="3" type="ORF">FEK34_19135</name>
</gene>
<dbReference type="InterPro" id="IPR032710">
    <property type="entry name" value="NTF2-like_dom_sf"/>
</dbReference>
<dbReference type="EMBL" id="VBUT01000007">
    <property type="protein sequence ID" value="TLF76084.1"/>
    <property type="molecule type" value="Genomic_DNA"/>
</dbReference>
<dbReference type="Pfam" id="PF17775">
    <property type="entry name" value="YchJ_M-like"/>
    <property type="match status" value="1"/>
</dbReference>